<reference evidence="1 2" key="2">
    <citation type="submission" date="2023-06" db="EMBL/GenBank/DDBJ databases">
        <authorList>
            <person name="Zeman M."/>
            <person name="Kubasova T."/>
            <person name="Jahodarova E."/>
            <person name="Nykrynova M."/>
            <person name="Rychlik I."/>
        </authorList>
    </citation>
    <scope>NUCLEOTIDE SEQUENCE [LARGE SCALE GENOMIC DNA]</scope>
    <source>
        <strain evidence="1 2">154_Feed</strain>
    </source>
</reference>
<name>A0ABT7V783_9ACTN</name>
<evidence type="ECO:0008006" key="3">
    <source>
        <dbReference type="Google" id="ProtNLM"/>
    </source>
</evidence>
<dbReference type="EMBL" id="JAUDDZ010000002">
    <property type="protein sequence ID" value="MDM8274351.1"/>
    <property type="molecule type" value="Genomic_DNA"/>
</dbReference>
<reference evidence="2" key="1">
    <citation type="submission" date="2023-06" db="EMBL/GenBank/DDBJ databases">
        <title>Identification and characterization of horizontal gene transfer across gut microbiota members of farm animals based on homology search.</title>
        <authorList>
            <person name="Zeman M."/>
            <person name="Kubasova T."/>
            <person name="Jahodarova E."/>
            <person name="Nykrynova M."/>
            <person name="Rychlik I."/>
        </authorList>
    </citation>
    <scope>NUCLEOTIDE SEQUENCE [LARGE SCALE GENOMIC DNA]</scope>
    <source>
        <strain evidence="2">154_Feed</strain>
    </source>
</reference>
<evidence type="ECO:0000313" key="1">
    <source>
        <dbReference type="EMBL" id="MDM8274351.1"/>
    </source>
</evidence>
<keyword evidence="2" id="KW-1185">Reference proteome</keyword>
<accession>A0ABT7V783</accession>
<dbReference type="Proteomes" id="UP001529421">
    <property type="component" value="Unassembled WGS sequence"/>
</dbReference>
<protein>
    <recommendedName>
        <fullName evidence="3">Homeodomain phBC6A51-type domain-containing protein</fullName>
    </recommendedName>
</protein>
<dbReference type="InterPro" id="IPR009057">
    <property type="entry name" value="Homeodomain-like_sf"/>
</dbReference>
<dbReference type="Gene3D" id="1.10.10.60">
    <property type="entry name" value="Homeodomain-like"/>
    <property type="match status" value="1"/>
</dbReference>
<dbReference type="SUPFAM" id="SSF46689">
    <property type="entry name" value="Homeodomain-like"/>
    <property type="match status" value="1"/>
</dbReference>
<comment type="caution">
    <text evidence="1">The sequence shown here is derived from an EMBL/GenBank/DDBJ whole genome shotgun (WGS) entry which is preliminary data.</text>
</comment>
<evidence type="ECO:0000313" key="2">
    <source>
        <dbReference type="Proteomes" id="UP001529421"/>
    </source>
</evidence>
<sequence length="133" mass="14947">MRKPKLTYRMVEQAVEMKSHGMSNADICRGLGVSETAWYKWLKDPDSKVKVALVEGIKKAEAEYKETLLQSIMATATREKNPQWTAAAWLLERKYPDEYAQTTRRAEVEADEVPKITLGVEVRVAGGDGDGDD</sequence>
<proteinExistence type="predicted"/>
<dbReference type="RefSeq" id="WP_289544270.1">
    <property type="nucleotide sequence ID" value="NZ_JAUDDZ010000002.1"/>
</dbReference>
<organism evidence="1 2">
    <name type="scientific">Enorma phocaeensis</name>
    <dbReference type="NCBI Taxonomy" id="1871019"/>
    <lineage>
        <taxon>Bacteria</taxon>
        <taxon>Bacillati</taxon>
        <taxon>Actinomycetota</taxon>
        <taxon>Coriobacteriia</taxon>
        <taxon>Coriobacteriales</taxon>
        <taxon>Coriobacteriaceae</taxon>
        <taxon>Enorma</taxon>
    </lineage>
</organism>
<gene>
    <name evidence="1" type="ORF">QUW28_02385</name>
</gene>